<dbReference type="HOGENOM" id="CLU_862868_0_0_5"/>
<reference evidence="1 2" key="1">
    <citation type="journal article" date="2015" name="Int. J. Syst. Evol. Microbiol.">
        <title>Description of Sphingopyxis fribergensis sp. nov. - a soil bacterium with the ability to degrade styrene and phenylacetic acid.</title>
        <authorList>
            <person name="Oelschlagel M."/>
            <person name="Ruckert C."/>
            <person name="Kalinowski J."/>
            <person name="Schmidt G."/>
            <person name="Schlomann M."/>
            <person name="Tischler D."/>
        </authorList>
    </citation>
    <scope>NUCLEOTIDE SEQUENCE [LARGE SCALE GENOMIC DNA]</scope>
    <source>
        <strain evidence="1 2">Kp5.2</strain>
        <plasmid evidence="1">pSfKp5.2</plasmid>
    </source>
</reference>
<proteinExistence type="predicted"/>
<protein>
    <submittedName>
        <fullName evidence="1">Uncharacterized protein</fullName>
    </submittedName>
</protein>
<keyword evidence="2" id="KW-1185">Reference proteome</keyword>
<name>A0A0A7PNS0_9SPHN</name>
<accession>A0A0A7PNS0</accession>
<sequence length="335" mass="36377">MSPSPHTAAIAFRQGQIDALARTLFASPALYPAERRQCFALRTLVRAWSQYREDRAVMMGENLIGGECAAERDAFLTLLVAALPDPRSDLARAIQRVRQTVIRPLAAEAAATAVIVDAGLEELEAVRLVAASANLPADPAARLLTIVRSLRRSADVDGDPLSATATSPCWAVNLLAVGEPALFGLTPHPLPFPGLVRRRLFRADRDPDRERDDISEFILDALYETLCDVARMPRAAAAFAEAFPGLRRNSRLFDAWMLLFAFGSLTPAQLARALPCTKAGAGKLLRQLAVRQFANTPHTFEPYTCGLGMTVHLSRDLSTSAGFGLELHQGLDARP</sequence>
<evidence type="ECO:0000313" key="2">
    <source>
        <dbReference type="Proteomes" id="UP000030907"/>
    </source>
</evidence>
<keyword evidence="1" id="KW-0614">Plasmid</keyword>
<dbReference type="AlphaFoldDB" id="A0A0A7PNS0"/>
<gene>
    <name evidence="1" type="ORF">SKP52_24375</name>
</gene>
<dbReference type="KEGG" id="sphk:SKP52_24375"/>
<dbReference type="EMBL" id="CP009123">
    <property type="protein sequence ID" value="AJA11716.1"/>
    <property type="molecule type" value="Genomic_DNA"/>
</dbReference>
<dbReference type="Proteomes" id="UP000030907">
    <property type="component" value="Plasmid pSfKp5.2"/>
</dbReference>
<geneLocation type="plasmid" evidence="1 2">
    <name>pSfKp5.2</name>
</geneLocation>
<organism evidence="1 2">
    <name type="scientific">Sphingopyxis fribergensis</name>
    <dbReference type="NCBI Taxonomy" id="1515612"/>
    <lineage>
        <taxon>Bacteria</taxon>
        <taxon>Pseudomonadati</taxon>
        <taxon>Pseudomonadota</taxon>
        <taxon>Alphaproteobacteria</taxon>
        <taxon>Sphingomonadales</taxon>
        <taxon>Sphingomonadaceae</taxon>
        <taxon>Sphingopyxis</taxon>
    </lineage>
</organism>
<evidence type="ECO:0000313" key="1">
    <source>
        <dbReference type="EMBL" id="AJA11716.1"/>
    </source>
</evidence>